<dbReference type="FunCoup" id="A0A1Y5RLW3">
    <property type="interactions" value="32"/>
</dbReference>
<dbReference type="InterPro" id="IPR014004">
    <property type="entry name" value="Transpt-assoc_nodulatn_dom_bac"/>
</dbReference>
<dbReference type="PROSITE" id="PS50914">
    <property type="entry name" value="BON"/>
    <property type="match status" value="2"/>
</dbReference>
<reference evidence="2 3" key="1">
    <citation type="submission" date="2017-03" db="EMBL/GenBank/DDBJ databases">
        <authorList>
            <person name="Afonso C.L."/>
            <person name="Miller P.J."/>
            <person name="Scott M.A."/>
            <person name="Spackman E."/>
            <person name="Goraichik I."/>
            <person name="Dimitrov K.M."/>
            <person name="Suarez D.L."/>
            <person name="Swayne D.E."/>
        </authorList>
    </citation>
    <scope>NUCLEOTIDE SEQUENCE [LARGE SCALE GENOMIC DNA]</scope>
    <source>
        <strain evidence="2 3">CECT 7691</strain>
    </source>
</reference>
<feature type="domain" description="BON" evidence="1">
    <location>
        <begin position="49"/>
        <end position="117"/>
    </location>
</feature>
<dbReference type="Gene3D" id="3.30.1340.30">
    <property type="match status" value="1"/>
</dbReference>
<dbReference type="EMBL" id="FWFR01000001">
    <property type="protein sequence ID" value="SLN17895.1"/>
    <property type="molecule type" value="Genomic_DNA"/>
</dbReference>
<dbReference type="InterPro" id="IPR051686">
    <property type="entry name" value="Lipoprotein_DolP"/>
</dbReference>
<accession>A0A1Y5RLW3</accession>
<evidence type="ECO:0000259" key="1">
    <source>
        <dbReference type="PROSITE" id="PS50914"/>
    </source>
</evidence>
<proteinExistence type="predicted"/>
<dbReference type="Pfam" id="PF04972">
    <property type="entry name" value="BON"/>
    <property type="match status" value="2"/>
</dbReference>
<feature type="domain" description="BON" evidence="1">
    <location>
        <begin position="126"/>
        <end position="194"/>
    </location>
</feature>
<dbReference type="AlphaFoldDB" id="A0A1Y5RLW3"/>
<dbReference type="InParanoid" id="A0A1Y5RLW3"/>
<dbReference type="PANTHER" id="PTHR34606">
    <property type="entry name" value="BON DOMAIN-CONTAINING PROTEIN"/>
    <property type="match status" value="1"/>
</dbReference>
<gene>
    <name evidence="2" type="primary">osmY_1</name>
    <name evidence="2" type="ORF">OCH7691_00362</name>
</gene>
<dbReference type="PROSITE" id="PS51257">
    <property type="entry name" value="PROKAR_LIPOPROTEIN"/>
    <property type="match status" value="1"/>
</dbReference>
<evidence type="ECO:0000313" key="3">
    <source>
        <dbReference type="Proteomes" id="UP000193200"/>
    </source>
</evidence>
<protein>
    <submittedName>
        <fullName evidence="2">Osmotically-inducible protein Y</fullName>
    </submittedName>
</protein>
<organism evidence="2 3">
    <name type="scientific">Oceanibacterium hippocampi</name>
    <dbReference type="NCBI Taxonomy" id="745714"/>
    <lineage>
        <taxon>Bacteria</taxon>
        <taxon>Pseudomonadati</taxon>
        <taxon>Pseudomonadota</taxon>
        <taxon>Alphaproteobacteria</taxon>
        <taxon>Sneathiellales</taxon>
        <taxon>Sneathiellaceae</taxon>
        <taxon>Oceanibacterium</taxon>
    </lineage>
</organism>
<keyword evidence="3" id="KW-1185">Reference proteome</keyword>
<dbReference type="SMART" id="SM00749">
    <property type="entry name" value="BON"/>
    <property type="match status" value="2"/>
</dbReference>
<sequence>MMLHRDMGRWLFLATGLLALGGCASAVIGGGAAVGVTAAQERSIGNAVDDIGIKLEINHLLLQKDQVLFTNVSVDVVEGRVLLTGDVALPEHRVEAARLAWQAEGVREVLNELQVDDRSTVMDIAKDVWITTQLRTEMIADLEIRDINYTVETVNGIIYLIGIARDDGELRRVTSRARNIRGVRKVISHVRLRDDPRRNS</sequence>
<dbReference type="OrthoDB" id="8479706at2"/>
<dbReference type="Proteomes" id="UP000193200">
    <property type="component" value="Unassembled WGS sequence"/>
</dbReference>
<evidence type="ECO:0000313" key="2">
    <source>
        <dbReference type="EMBL" id="SLN17895.1"/>
    </source>
</evidence>
<name>A0A1Y5RLW3_9PROT</name>
<dbReference type="InterPro" id="IPR007055">
    <property type="entry name" value="BON_dom"/>
</dbReference>
<dbReference type="PANTHER" id="PTHR34606:SF15">
    <property type="entry name" value="BON DOMAIN-CONTAINING PROTEIN"/>
    <property type="match status" value="1"/>
</dbReference>
<dbReference type="RefSeq" id="WP_085881709.1">
    <property type="nucleotide sequence ID" value="NZ_FWFR01000001.1"/>
</dbReference>